<reference evidence="2" key="1">
    <citation type="submission" date="2016-01" db="EMBL/GenBank/DDBJ databases">
        <authorList>
            <person name="Mitreva M."/>
            <person name="Pepin K.H."/>
            <person name="Mihindukulasuriya K.A."/>
            <person name="Fulton R."/>
            <person name="Fronick C."/>
            <person name="O'Laughlin M."/>
            <person name="Miner T."/>
            <person name="Herter B."/>
            <person name="Rosa B.A."/>
            <person name="Cordes M."/>
            <person name="Tomlinson C."/>
            <person name="Wollam A."/>
            <person name="Palsikar V.B."/>
            <person name="Mardis E.R."/>
            <person name="Wilson R.K."/>
        </authorList>
    </citation>
    <scope>NUCLEOTIDE SEQUENCE [LARGE SCALE GENOMIC DNA]</scope>
    <source>
        <strain evidence="2">KA00683</strain>
    </source>
</reference>
<proteinExistence type="predicted"/>
<evidence type="ECO:0000313" key="2">
    <source>
        <dbReference type="Proteomes" id="UP000070224"/>
    </source>
</evidence>
<keyword evidence="2" id="KW-1185">Reference proteome</keyword>
<evidence type="ECO:0000313" key="1">
    <source>
        <dbReference type="EMBL" id="KXB79029.1"/>
    </source>
</evidence>
<dbReference type="EMBL" id="LSDK01000002">
    <property type="protein sequence ID" value="KXB79029.1"/>
    <property type="molecule type" value="Genomic_DNA"/>
</dbReference>
<dbReference type="Gene3D" id="3.30.2220.10">
    <property type="entry name" value="rbstp2171"/>
    <property type="match status" value="1"/>
</dbReference>
<dbReference type="PATRIC" id="fig|322095.3.peg.6"/>
<protein>
    <submittedName>
        <fullName evidence="1">Uncharacterized protein</fullName>
    </submittedName>
</protein>
<dbReference type="Proteomes" id="UP000070224">
    <property type="component" value="Unassembled WGS sequence"/>
</dbReference>
<dbReference type="OrthoDB" id="885654at2"/>
<dbReference type="STRING" id="322095.HMPREF3185_00006"/>
<accession>A0A134BGL6</accession>
<dbReference type="RefSeq" id="WP_060934673.1">
    <property type="nucleotide sequence ID" value="NZ_KQ960407.1"/>
</dbReference>
<gene>
    <name evidence="1" type="ORF">HMPREF3185_00006</name>
</gene>
<organism evidence="1 2">
    <name type="scientific">Porphyromonas somerae</name>
    <dbReference type="NCBI Taxonomy" id="322095"/>
    <lineage>
        <taxon>Bacteria</taxon>
        <taxon>Pseudomonadati</taxon>
        <taxon>Bacteroidota</taxon>
        <taxon>Bacteroidia</taxon>
        <taxon>Bacteroidales</taxon>
        <taxon>Porphyromonadaceae</taxon>
        <taxon>Porphyromonas</taxon>
    </lineage>
</organism>
<name>A0A134BGL6_9PORP</name>
<comment type="caution">
    <text evidence="1">The sequence shown here is derived from an EMBL/GenBank/DDBJ whole genome shotgun (WGS) entry which is preliminary data.</text>
</comment>
<sequence>MVFTAEQIQQYKDKYQQVYEITVEDKSCLVRKPNRKDLSYVSTQKDPIRMSEVMLNQIWLEGDEEIRTDDELFLAVVKKIDEISQVKEAEVKKL</sequence>
<dbReference type="AlphaFoldDB" id="A0A134BGL6"/>